<dbReference type="OrthoDB" id="9795056at2"/>
<dbReference type="Gene3D" id="1.20.1260.10">
    <property type="match status" value="1"/>
</dbReference>
<organism evidence="2 3">
    <name type="scientific">Muricoccus nepalensis</name>
    <dbReference type="NCBI Taxonomy" id="1854500"/>
    <lineage>
        <taxon>Bacteria</taxon>
        <taxon>Pseudomonadati</taxon>
        <taxon>Pseudomonadota</taxon>
        <taxon>Alphaproteobacteria</taxon>
        <taxon>Acetobacterales</taxon>
        <taxon>Roseomonadaceae</taxon>
        <taxon>Muricoccus</taxon>
    </lineage>
</organism>
<feature type="region of interest" description="Disordered" evidence="1">
    <location>
        <begin position="148"/>
        <end position="196"/>
    </location>
</feature>
<sequence length="196" mass="21682">MAEKTLSDAFYETLKDVYYAEKQSVRGLKKSAKAAASPQLKEAFTRHAEESAVQVERLVRVFEIIGKPPRAKTCEAMQGLLAEMEEDLESFGETEAADDVLIGCAQAIEHYEIARYGLLRTWASKLGHEDAVELLEETLEEEKRTDALLSEIAEGLEASGEDEEEEEGEEEAVPKAPKRTPAAKRPAPKSRSKAKA</sequence>
<evidence type="ECO:0000313" key="3">
    <source>
        <dbReference type="Proteomes" id="UP000317078"/>
    </source>
</evidence>
<dbReference type="Proteomes" id="UP000317078">
    <property type="component" value="Unassembled WGS sequence"/>
</dbReference>
<dbReference type="EMBL" id="RCZP01000029">
    <property type="protein sequence ID" value="TPG49318.1"/>
    <property type="molecule type" value="Genomic_DNA"/>
</dbReference>
<accession>A0A502FIN1</accession>
<reference evidence="2 3" key="1">
    <citation type="journal article" date="2019" name="Environ. Microbiol.">
        <title>Species interactions and distinct microbial communities in high Arctic permafrost affected cryosols are associated with the CH4 and CO2 gas fluxes.</title>
        <authorList>
            <person name="Altshuler I."/>
            <person name="Hamel J."/>
            <person name="Turney S."/>
            <person name="Magnuson E."/>
            <person name="Levesque R."/>
            <person name="Greer C."/>
            <person name="Whyte L.G."/>
        </authorList>
    </citation>
    <scope>NUCLEOTIDE SEQUENCE [LARGE SCALE GENOMIC DNA]</scope>
    <source>
        <strain evidence="2 3">S9.3B</strain>
    </source>
</reference>
<dbReference type="SUPFAM" id="SSF47240">
    <property type="entry name" value="Ferritin-like"/>
    <property type="match status" value="1"/>
</dbReference>
<dbReference type="InterPro" id="IPR009078">
    <property type="entry name" value="Ferritin-like_SF"/>
</dbReference>
<dbReference type="InterPro" id="IPR012347">
    <property type="entry name" value="Ferritin-like"/>
</dbReference>
<dbReference type="AlphaFoldDB" id="A0A502FIN1"/>
<evidence type="ECO:0000313" key="2">
    <source>
        <dbReference type="EMBL" id="TPG49318.1"/>
    </source>
</evidence>
<evidence type="ECO:0000256" key="1">
    <source>
        <dbReference type="SAM" id="MobiDB-lite"/>
    </source>
</evidence>
<feature type="compositionally biased region" description="Basic residues" evidence="1">
    <location>
        <begin position="176"/>
        <end position="196"/>
    </location>
</feature>
<dbReference type="PANTHER" id="PTHR30565:SF9">
    <property type="entry name" value="PROTEIN YCIF"/>
    <property type="match status" value="1"/>
</dbReference>
<name>A0A502FIN1_9PROT</name>
<protein>
    <submittedName>
        <fullName evidence="2">DUF892 family protein</fullName>
    </submittedName>
</protein>
<gene>
    <name evidence="2" type="ORF">EAH89_21670</name>
</gene>
<dbReference type="InterPro" id="IPR010287">
    <property type="entry name" value="DUF892_YciF-like"/>
</dbReference>
<dbReference type="Pfam" id="PF05974">
    <property type="entry name" value="DUF892"/>
    <property type="match status" value="1"/>
</dbReference>
<comment type="caution">
    <text evidence="2">The sequence shown here is derived from an EMBL/GenBank/DDBJ whole genome shotgun (WGS) entry which is preliminary data.</text>
</comment>
<feature type="compositionally biased region" description="Acidic residues" evidence="1">
    <location>
        <begin position="159"/>
        <end position="171"/>
    </location>
</feature>
<keyword evidence="3" id="KW-1185">Reference proteome</keyword>
<dbReference type="InterPro" id="IPR047114">
    <property type="entry name" value="YciF"/>
</dbReference>
<proteinExistence type="predicted"/>
<dbReference type="PANTHER" id="PTHR30565">
    <property type="entry name" value="PROTEIN YCIF"/>
    <property type="match status" value="1"/>
</dbReference>
<dbReference type="RefSeq" id="WP_140885824.1">
    <property type="nucleotide sequence ID" value="NZ_RCZP01000029.1"/>
</dbReference>